<dbReference type="AlphaFoldDB" id="A0A3A3AAU7"/>
<comment type="function">
    <text evidence="9">Catalyzes the prenylation of para-hydroxybenzoate (PHB) with an all-trans polyprenyl group. Mediates the second step in the final reaction sequence of coenzyme Q (CoQ) biosynthesis, which is the condensation of the polyisoprenoid side chain with PHB, generating the first membrane-bound Q intermediate.</text>
</comment>
<comment type="similarity">
    <text evidence="4 9">Belongs to the UbiA prenyltransferase family.</text>
</comment>
<organism evidence="10 11">
    <name type="scientific">Aspergillus sclerotialis</name>
    <dbReference type="NCBI Taxonomy" id="2070753"/>
    <lineage>
        <taxon>Eukaryota</taxon>
        <taxon>Fungi</taxon>
        <taxon>Dikarya</taxon>
        <taxon>Ascomycota</taxon>
        <taxon>Pezizomycotina</taxon>
        <taxon>Eurotiomycetes</taxon>
        <taxon>Eurotiomycetidae</taxon>
        <taxon>Eurotiales</taxon>
        <taxon>Aspergillaceae</taxon>
        <taxon>Aspergillus</taxon>
        <taxon>Aspergillus subgen. Polypaecilum</taxon>
    </lineage>
</organism>
<keyword evidence="9" id="KW-0496">Mitochondrion</keyword>
<dbReference type="Gene3D" id="1.10.357.140">
    <property type="entry name" value="UbiA prenyltransferase"/>
    <property type="match status" value="1"/>
</dbReference>
<dbReference type="InterPro" id="IPR000537">
    <property type="entry name" value="UbiA_prenyltransferase"/>
</dbReference>
<comment type="pathway">
    <text evidence="3">Secondary metabolite biosynthesis; terpenoid biosynthesis.</text>
</comment>
<dbReference type="InterPro" id="IPR030470">
    <property type="entry name" value="UbiA_prenylTrfase_CS"/>
</dbReference>
<dbReference type="OrthoDB" id="18170at2759"/>
<comment type="catalytic activity">
    <reaction evidence="9">
        <text>an all-trans-polyprenyl diphosphate + 4-hydroxybenzoate = a 4-hydroxy-3-(all-trans-polyprenyl)benzoate + diphosphate</text>
        <dbReference type="Rhea" id="RHEA:44504"/>
        <dbReference type="Rhea" id="RHEA-COMP:9514"/>
        <dbReference type="Rhea" id="RHEA-COMP:9564"/>
        <dbReference type="ChEBI" id="CHEBI:17879"/>
        <dbReference type="ChEBI" id="CHEBI:33019"/>
        <dbReference type="ChEBI" id="CHEBI:58914"/>
        <dbReference type="ChEBI" id="CHEBI:78396"/>
        <dbReference type="EC" id="2.5.1.39"/>
    </reaction>
</comment>
<dbReference type="UniPathway" id="UPA00232"/>
<evidence type="ECO:0000256" key="4">
    <source>
        <dbReference type="ARBA" id="ARBA00005985"/>
    </source>
</evidence>
<sequence length="340" mass="37564">MGTAASNKNPTESLAYQYGGDHKPASLGILPDSWHPYIQLSRLFPPAGLFLIYFPHLFGVLHAAIRTQAPPLTVLHASIVLLGGSFFFSNAAHTWNDLIDAKLDAKVERTSRRPIPRGAVTPQAAFFFALTQGLLAAWFLAGFPTSFTTGFLYALPNVLATLYYPWAKRHTNMPQLVLGVCLAWGIVMGELALGVRTYTYMHILEVDWAVVYLFLAAVLWTVIYDTLYAHQDLQADIRVGIKSLAVLFRGRTKRLLWPLLVAMTGMLLMCGWASGLGVVYYVVAVIGAVGSLCMMILMVDLRSTQNCWWWFSKGFWLVGAAISGGLLGEYCVLQRTSGYS</sequence>
<evidence type="ECO:0000256" key="3">
    <source>
        <dbReference type="ARBA" id="ARBA00004721"/>
    </source>
</evidence>
<keyword evidence="6 9" id="KW-0812">Transmembrane</keyword>
<feature type="transmembrane region" description="Helical" evidence="9">
    <location>
        <begin position="208"/>
        <end position="228"/>
    </location>
</feature>
<dbReference type="EMBL" id="MVGC01000009">
    <property type="protein sequence ID" value="RJE27105.1"/>
    <property type="molecule type" value="Genomic_DNA"/>
</dbReference>
<evidence type="ECO:0000256" key="2">
    <source>
        <dbReference type="ARBA" id="ARBA00004141"/>
    </source>
</evidence>
<dbReference type="Pfam" id="PF01040">
    <property type="entry name" value="UbiA"/>
    <property type="match status" value="1"/>
</dbReference>
<comment type="pathway">
    <text evidence="9">Cofactor biosynthesis; ubiquinone biosynthesis.</text>
</comment>
<evidence type="ECO:0000256" key="6">
    <source>
        <dbReference type="ARBA" id="ARBA00022692"/>
    </source>
</evidence>
<evidence type="ECO:0000256" key="8">
    <source>
        <dbReference type="ARBA" id="ARBA00023136"/>
    </source>
</evidence>
<dbReference type="CDD" id="cd13959">
    <property type="entry name" value="PT_UbiA_COQ2"/>
    <property type="match status" value="1"/>
</dbReference>
<dbReference type="InterPro" id="IPR044878">
    <property type="entry name" value="UbiA_sf"/>
</dbReference>
<comment type="subcellular location">
    <subcellularLocation>
        <location evidence="2">Membrane</location>
        <topology evidence="2">Multi-pass membrane protein</topology>
    </subcellularLocation>
    <subcellularLocation>
        <location evidence="9">Mitochondrion inner membrane</location>
        <topology evidence="9">Multi-pass membrane protein</topology>
        <orientation evidence="9">Matrix side</orientation>
    </subcellularLocation>
</comment>
<evidence type="ECO:0000313" key="10">
    <source>
        <dbReference type="EMBL" id="RJE27105.1"/>
    </source>
</evidence>
<dbReference type="FunFam" id="1.20.120.1780:FF:000001">
    <property type="entry name" value="4-hydroxybenzoate octaprenyltransferase"/>
    <property type="match status" value="1"/>
</dbReference>
<proteinExistence type="inferred from homology"/>
<dbReference type="InterPro" id="IPR039653">
    <property type="entry name" value="Prenyltransferase"/>
</dbReference>
<feature type="transmembrane region" description="Helical" evidence="9">
    <location>
        <begin position="176"/>
        <end position="196"/>
    </location>
</feature>
<dbReference type="EC" id="2.5.1.39" evidence="9"/>
<dbReference type="UniPathway" id="UPA00213"/>
<dbReference type="InterPro" id="IPR006370">
    <property type="entry name" value="HB_polyprenyltransferase-like"/>
</dbReference>
<evidence type="ECO:0000256" key="1">
    <source>
        <dbReference type="ARBA" id="ARBA00001946"/>
    </source>
</evidence>
<dbReference type="GO" id="GO:0008412">
    <property type="term" value="F:4-hydroxybenzoate polyprenyltransferase activity"/>
    <property type="evidence" value="ECO:0007669"/>
    <property type="project" value="UniProtKB-EC"/>
</dbReference>
<dbReference type="PROSITE" id="PS00943">
    <property type="entry name" value="UBIA"/>
    <property type="match status" value="1"/>
</dbReference>
<dbReference type="PANTHER" id="PTHR11048:SF28">
    <property type="entry name" value="4-HYDROXYBENZOATE POLYPRENYLTRANSFERASE, MITOCHONDRIAL"/>
    <property type="match status" value="1"/>
</dbReference>
<evidence type="ECO:0000256" key="5">
    <source>
        <dbReference type="ARBA" id="ARBA00022679"/>
    </source>
</evidence>
<keyword evidence="11" id="KW-1185">Reference proteome</keyword>
<dbReference type="Proteomes" id="UP000266188">
    <property type="component" value="Unassembled WGS sequence"/>
</dbReference>
<evidence type="ECO:0000256" key="7">
    <source>
        <dbReference type="ARBA" id="ARBA00022989"/>
    </source>
</evidence>
<name>A0A3A3AAU7_9EURO</name>
<accession>A0A3A3AAU7</accession>
<feature type="transmembrane region" description="Helical" evidence="9">
    <location>
        <begin position="280"/>
        <end position="301"/>
    </location>
</feature>
<dbReference type="Gene3D" id="1.20.120.1780">
    <property type="entry name" value="UbiA prenyltransferase"/>
    <property type="match status" value="1"/>
</dbReference>
<keyword evidence="9" id="KW-0999">Mitochondrion inner membrane</keyword>
<reference evidence="11" key="1">
    <citation type="submission" date="2017-02" db="EMBL/GenBank/DDBJ databases">
        <authorList>
            <person name="Tafer H."/>
            <person name="Lopandic K."/>
        </authorList>
    </citation>
    <scope>NUCLEOTIDE SEQUENCE [LARGE SCALE GENOMIC DNA]</scope>
    <source>
        <strain evidence="11">CBS 366.77</strain>
    </source>
</reference>
<dbReference type="GO" id="GO:0005743">
    <property type="term" value="C:mitochondrial inner membrane"/>
    <property type="evidence" value="ECO:0007669"/>
    <property type="project" value="UniProtKB-SubCell"/>
</dbReference>
<comment type="cofactor">
    <cofactor evidence="1 9">
        <name>Mg(2+)</name>
        <dbReference type="ChEBI" id="CHEBI:18420"/>
    </cofactor>
</comment>
<feature type="transmembrane region" description="Helical" evidence="9">
    <location>
        <begin position="308"/>
        <end position="327"/>
    </location>
</feature>
<feature type="transmembrane region" description="Helical" evidence="9">
    <location>
        <begin position="43"/>
        <end position="65"/>
    </location>
</feature>
<keyword evidence="8 9" id="KW-0472">Membrane</keyword>
<protein>
    <recommendedName>
        <fullName evidence="9">4-hydroxybenzoate polyprenyltransferase, mitochondrial</fullName>
        <shortName evidence="9">4-HB polyprenyltransferase</shortName>
        <ecNumber evidence="9">2.5.1.39</ecNumber>
    </recommendedName>
    <alternativeName>
        <fullName evidence="9">Para-hydroxybenzoate--polyprenyltransferase</fullName>
        <shortName evidence="9">PHB:PPT</shortName>
        <shortName evidence="9">PHB:polyprenyltransferase</shortName>
    </alternativeName>
</protein>
<gene>
    <name evidence="10" type="ORF">PHISCL_00572</name>
</gene>
<feature type="transmembrane region" description="Helical" evidence="9">
    <location>
        <begin position="255"/>
        <end position="274"/>
    </location>
</feature>
<evidence type="ECO:0000256" key="9">
    <source>
        <dbReference type="HAMAP-Rule" id="MF_03189"/>
    </source>
</evidence>
<keyword evidence="7 9" id="KW-1133">Transmembrane helix</keyword>
<keyword evidence="5 9" id="KW-0808">Transferase</keyword>
<dbReference type="GO" id="GO:0006744">
    <property type="term" value="P:ubiquinone biosynthetic process"/>
    <property type="evidence" value="ECO:0007669"/>
    <property type="project" value="UniProtKB-UniRule"/>
</dbReference>
<feature type="transmembrane region" description="Helical" evidence="9">
    <location>
        <begin position="77"/>
        <end position="99"/>
    </location>
</feature>
<keyword evidence="9" id="KW-0414">Isoprene biosynthesis</keyword>
<keyword evidence="9" id="KW-0831">Ubiquinone biosynthesis</keyword>
<dbReference type="PANTHER" id="PTHR11048">
    <property type="entry name" value="PRENYLTRANSFERASES"/>
    <property type="match status" value="1"/>
</dbReference>
<dbReference type="GO" id="GO:0016114">
    <property type="term" value="P:terpenoid biosynthetic process"/>
    <property type="evidence" value="ECO:0007669"/>
    <property type="project" value="UniProtKB-UniPathway"/>
</dbReference>
<dbReference type="STRING" id="2070753.A0A3A3AAU7"/>
<dbReference type="HAMAP" id="MF_01635">
    <property type="entry name" value="UbiA"/>
    <property type="match status" value="1"/>
</dbReference>
<evidence type="ECO:0000313" key="11">
    <source>
        <dbReference type="Proteomes" id="UP000266188"/>
    </source>
</evidence>
<comment type="caution">
    <text evidence="10">The sequence shown here is derived from an EMBL/GenBank/DDBJ whole genome shotgun (WGS) entry which is preliminary data.</text>
</comment>